<feature type="domain" description="Putative zinc-finger" evidence="1">
    <location>
        <begin position="7"/>
        <end position="40"/>
    </location>
</feature>
<proteinExistence type="predicted"/>
<dbReference type="InterPro" id="IPR027383">
    <property type="entry name" value="Znf_put"/>
</dbReference>
<sequence length="88" mass="10141">MGRSLECAEALERLSAFLDAEVDDADGDRIRAHLADCEPCLTEYDVEDHIKKLVRRSCRESAPVELHVRIRTQLTVLRTQYTAEQQQR</sequence>
<reference evidence="2" key="1">
    <citation type="submission" date="2021-03" db="EMBL/GenBank/DDBJ databases">
        <title>Pengzhenrongella sicca gen. nov., sp. nov., a new member of suborder Micrococcineae isolated from High-Arctic tundra soil.</title>
        <authorList>
            <person name="Peng F."/>
        </authorList>
    </citation>
    <scope>NUCLEOTIDE SEQUENCE</scope>
    <source>
        <strain evidence="2">LRZ-2</strain>
    </source>
</reference>
<dbReference type="AlphaFoldDB" id="A0A8A4ZJ84"/>
<evidence type="ECO:0000259" key="1">
    <source>
        <dbReference type="Pfam" id="PF13490"/>
    </source>
</evidence>
<protein>
    <submittedName>
        <fullName evidence="2">Mycothiol system anti-sigma-R factor</fullName>
    </submittedName>
</protein>
<organism evidence="2 3">
    <name type="scientific">Pengzhenrongella sicca</name>
    <dbReference type="NCBI Taxonomy" id="2819238"/>
    <lineage>
        <taxon>Bacteria</taxon>
        <taxon>Bacillati</taxon>
        <taxon>Actinomycetota</taxon>
        <taxon>Actinomycetes</taxon>
        <taxon>Micrococcales</taxon>
        <taxon>Pengzhenrongella</taxon>
    </lineage>
</organism>
<evidence type="ECO:0000313" key="2">
    <source>
        <dbReference type="EMBL" id="QTE31325.1"/>
    </source>
</evidence>
<dbReference type="Proteomes" id="UP000663937">
    <property type="component" value="Chromosome"/>
</dbReference>
<gene>
    <name evidence="2" type="ORF">J4E96_04660</name>
</gene>
<dbReference type="NCBIfam" id="TIGR03988">
    <property type="entry name" value="antisig_RsrA"/>
    <property type="match status" value="1"/>
</dbReference>
<dbReference type="Pfam" id="PF13490">
    <property type="entry name" value="zf-HC2"/>
    <property type="match status" value="1"/>
</dbReference>
<dbReference type="InterPro" id="IPR024020">
    <property type="entry name" value="Anit_sigma_mycothiol_RsrA"/>
</dbReference>
<name>A0A8A4ZJ84_9MICO</name>
<keyword evidence="3" id="KW-1185">Reference proteome</keyword>
<dbReference type="EMBL" id="CP071868">
    <property type="protein sequence ID" value="QTE31325.1"/>
    <property type="molecule type" value="Genomic_DNA"/>
</dbReference>
<evidence type="ECO:0000313" key="3">
    <source>
        <dbReference type="Proteomes" id="UP000663937"/>
    </source>
</evidence>
<dbReference type="KEGG" id="psic:J4E96_04660"/>
<accession>A0A8A4ZJ84</accession>